<protein>
    <submittedName>
        <fullName evidence="2">Uncharacterized protein</fullName>
    </submittedName>
</protein>
<proteinExistence type="predicted"/>
<name>A0A818SQY6_9BILA</name>
<feature type="compositionally biased region" description="Polar residues" evidence="1">
    <location>
        <begin position="8"/>
        <end position="22"/>
    </location>
</feature>
<feature type="compositionally biased region" description="Low complexity" evidence="1">
    <location>
        <begin position="81"/>
        <end position="128"/>
    </location>
</feature>
<sequence>MALHRSVKVQSKADQFGLTQSSKGRKRKKTGVGIVEKYKKRTYDKIRRGKYTNLIDKFASKRARQKEDQSQPDSVTKKYSESNNSETNSSSNKSESSSKTLSEKISINQSSRSSIRDSLSSSEAAAQSRQRHSNEIICSRSDCTKKERKCTSTDLDIFSTDENIDKFEIETEGVCPIMVKRREEISEAGALQKKYRDGSVPFFNCETNKNEYERGWICNSTNIHTSATFDYGHPPIIIVNIKLFSKRIDEGYEPNPVRLRGLKDTIRICSIKYKLRAVINHRDVHFTATLIGPDKELYIYDDRQGVRPTRTSTERVEIAVYTQIYEY</sequence>
<dbReference type="Proteomes" id="UP000663869">
    <property type="component" value="Unassembled WGS sequence"/>
</dbReference>
<organism evidence="2 3">
    <name type="scientific">Rotaria socialis</name>
    <dbReference type="NCBI Taxonomy" id="392032"/>
    <lineage>
        <taxon>Eukaryota</taxon>
        <taxon>Metazoa</taxon>
        <taxon>Spiralia</taxon>
        <taxon>Gnathifera</taxon>
        <taxon>Rotifera</taxon>
        <taxon>Eurotatoria</taxon>
        <taxon>Bdelloidea</taxon>
        <taxon>Philodinida</taxon>
        <taxon>Philodinidae</taxon>
        <taxon>Rotaria</taxon>
    </lineage>
</organism>
<gene>
    <name evidence="2" type="ORF">FME351_LOCUS25846</name>
</gene>
<feature type="region of interest" description="Disordered" evidence="1">
    <location>
        <begin position="1"/>
        <end position="131"/>
    </location>
</feature>
<comment type="caution">
    <text evidence="2">The sequence shown here is derived from an EMBL/GenBank/DDBJ whole genome shotgun (WGS) entry which is preliminary data.</text>
</comment>
<evidence type="ECO:0000313" key="3">
    <source>
        <dbReference type="Proteomes" id="UP000663869"/>
    </source>
</evidence>
<evidence type="ECO:0000256" key="1">
    <source>
        <dbReference type="SAM" id="MobiDB-lite"/>
    </source>
</evidence>
<evidence type="ECO:0000313" key="2">
    <source>
        <dbReference type="EMBL" id="CAF3673036.1"/>
    </source>
</evidence>
<feature type="compositionally biased region" description="Basic and acidic residues" evidence="1">
    <location>
        <begin position="65"/>
        <end position="80"/>
    </location>
</feature>
<reference evidence="2" key="1">
    <citation type="submission" date="2021-02" db="EMBL/GenBank/DDBJ databases">
        <authorList>
            <person name="Nowell W R."/>
        </authorList>
    </citation>
    <scope>NUCLEOTIDE SEQUENCE</scope>
</reference>
<accession>A0A818SQY6</accession>
<dbReference type="EMBL" id="CAJNYU010003444">
    <property type="protein sequence ID" value="CAF3673036.1"/>
    <property type="molecule type" value="Genomic_DNA"/>
</dbReference>
<dbReference type="AlphaFoldDB" id="A0A818SQY6"/>